<dbReference type="Pfam" id="PF13302">
    <property type="entry name" value="Acetyltransf_3"/>
    <property type="match status" value="1"/>
</dbReference>
<dbReference type="Proteomes" id="UP000325182">
    <property type="component" value="Unassembled WGS sequence"/>
</dbReference>
<proteinExistence type="inferred from homology"/>
<dbReference type="GO" id="GO:0008999">
    <property type="term" value="F:protein-N-terminal-alanine acetyltransferase activity"/>
    <property type="evidence" value="ECO:0007669"/>
    <property type="project" value="TreeGrafter"/>
</dbReference>
<protein>
    <submittedName>
        <fullName evidence="5">GNAT family N-acetyltransferase</fullName>
    </submittedName>
</protein>
<dbReference type="SUPFAM" id="SSF55729">
    <property type="entry name" value="Acyl-CoA N-acyltransferases (Nat)"/>
    <property type="match status" value="1"/>
</dbReference>
<evidence type="ECO:0000256" key="1">
    <source>
        <dbReference type="ARBA" id="ARBA00022679"/>
    </source>
</evidence>
<dbReference type="PROSITE" id="PS51186">
    <property type="entry name" value="GNAT"/>
    <property type="match status" value="1"/>
</dbReference>
<feature type="domain" description="N-acetyltransferase" evidence="4">
    <location>
        <begin position="7"/>
        <end position="177"/>
    </location>
</feature>
<comment type="similarity">
    <text evidence="3">Belongs to the acetyltransferase family. RimJ subfamily.</text>
</comment>
<dbReference type="PANTHER" id="PTHR43792:SF8">
    <property type="entry name" value="[RIBOSOMAL PROTEIN US5]-ALANINE N-ACETYLTRANSFERASE"/>
    <property type="match status" value="1"/>
</dbReference>
<dbReference type="InterPro" id="IPR000182">
    <property type="entry name" value="GNAT_dom"/>
</dbReference>
<dbReference type="EMBL" id="VTEG01000001">
    <property type="protein sequence ID" value="TYS01692.1"/>
    <property type="molecule type" value="Genomic_DNA"/>
</dbReference>
<dbReference type="AlphaFoldDB" id="A0A5D4MJ88"/>
<evidence type="ECO:0000256" key="3">
    <source>
        <dbReference type="ARBA" id="ARBA00038502"/>
    </source>
</evidence>
<dbReference type="InterPro" id="IPR051531">
    <property type="entry name" value="N-acetyltransferase"/>
</dbReference>
<accession>A0A5D4MJ88</accession>
<organism evidence="5 6">
    <name type="scientific">Rossellomorea vietnamensis</name>
    <dbReference type="NCBI Taxonomy" id="218284"/>
    <lineage>
        <taxon>Bacteria</taxon>
        <taxon>Bacillati</taxon>
        <taxon>Bacillota</taxon>
        <taxon>Bacilli</taxon>
        <taxon>Bacillales</taxon>
        <taxon>Bacillaceae</taxon>
        <taxon>Rossellomorea</taxon>
    </lineage>
</organism>
<reference evidence="5 6" key="1">
    <citation type="submission" date="2019-08" db="EMBL/GenBank/DDBJ databases">
        <title>Bacillus genomes from the desert of Cuatro Cienegas, Coahuila.</title>
        <authorList>
            <person name="Olmedo-Alvarez G."/>
        </authorList>
    </citation>
    <scope>NUCLEOTIDE SEQUENCE [LARGE SCALE GENOMIC DNA]</scope>
    <source>
        <strain evidence="5 6">CH128b_4D</strain>
    </source>
</reference>
<evidence type="ECO:0000256" key="2">
    <source>
        <dbReference type="ARBA" id="ARBA00023315"/>
    </source>
</evidence>
<comment type="caution">
    <text evidence="5">The sequence shown here is derived from an EMBL/GenBank/DDBJ whole genome shotgun (WGS) entry which is preliminary data.</text>
</comment>
<dbReference type="InterPro" id="IPR016181">
    <property type="entry name" value="Acyl_CoA_acyltransferase"/>
</dbReference>
<gene>
    <name evidence="5" type="ORF">FZC84_01850</name>
</gene>
<name>A0A5D4MJ88_9BACI</name>
<dbReference type="PANTHER" id="PTHR43792">
    <property type="entry name" value="GNAT FAMILY, PUTATIVE (AFU_ORTHOLOGUE AFUA_3G00765)-RELATED-RELATED"/>
    <property type="match status" value="1"/>
</dbReference>
<keyword evidence="2" id="KW-0012">Acyltransferase</keyword>
<dbReference type="RefSeq" id="WP_148952946.1">
    <property type="nucleotide sequence ID" value="NZ_VTEG01000001.1"/>
</dbReference>
<dbReference type="Gene3D" id="3.40.630.30">
    <property type="match status" value="1"/>
</dbReference>
<sequence>MIETDRLIVRPLIQEDYSAWLNGFSDRMPSQYRHDQGKLDMEECTVNWFASLVEKHQSLAKNDTAYVFGVFRKMDGKHLGMIDFSTLAREDFQWGRIGYTIHNQFWGKGFGKEAVKAALNIAFSHLKYHRVEAHINLDNQNSIRLAESVGMDFECVRKGFIYEFGEWTDNLIYFKNA</sequence>
<dbReference type="GO" id="GO:0005737">
    <property type="term" value="C:cytoplasm"/>
    <property type="evidence" value="ECO:0007669"/>
    <property type="project" value="TreeGrafter"/>
</dbReference>
<evidence type="ECO:0000313" key="5">
    <source>
        <dbReference type="EMBL" id="TYS01692.1"/>
    </source>
</evidence>
<evidence type="ECO:0000259" key="4">
    <source>
        <dbReference type="PROSITE" id="PS51186"/>
    </source>
</evidence>
<keyword evidence="1 5" id="KW-0808">Transferase</keyword>
<evidence type="ECO:0000313" key="6">
    <source>
        <dbReference type="Proteomes" id="UP000325182"/>
    </source>
</evidence>